<keyword evidence="2" id="KW-1185">Reference proteome</keyword>
<dbReference type="AlphaFoldDB" id="A0A8H4RB53"/>
<reference evidence="1 2" key="1">
    <citation type="submission" date="2020-03" db="EMBL/GenBank/DDBJ databases">
        <title>Draft Genome Sequence of Cudoniella acicularis.</title>
        <authorList>
            <person name="Buettner E."/>
            <person name="Kellner H."/>
        </authorList>
    </citation>
    <scope>NUCLEOTIDE SEQUENCE [LARGE SCALE GENOMIC DNA]</scope>
    <source>
        <strain evidence="1 2">DSM 108380</strain>
    </source>
</reference>
<protein>
    <recommendedName>
        <fullName evidence="3">Methyltransferase domain-containing protein</fullName>
    </recommendedName>
</protein>
<dbReference type="SUPFAM" id="SSF53335">
    <property type="entry name" value="S-adenosyl-L-methionine-dependent methyltransferases"/>
    <property type="match status" value="1"/>
</dbReference>
<gene>
    <name evidence="1" type="ORF">G7Y89_g12797</name>
</gene>
<organism evidence="1 2">
    <name type="scientific">Cudoniella acicularis</name>
    <dbReference type="NCBI Taxonomy" id="354080"/>
    <lineage>
        <taxon>Eukaryota</taxon>
        <taxon>Fungi</taxon>
        <taxon>Dikarya</taxon>
        <taxon>Ascomycota</taxon>
        <taxon>Pezizomycotina</taxon>
        <taxon>Leotiomycetes</taxon>
        <taxon>Helotiales</taxon>
        <taxon>Tricladiaceae</taxon>
        <taxon>Cudoniella</taxon>
    </lineage>
</organism>
<dbReference type="OrthoDB" id="417697at2759"/>
<sequence length="281" mass="31765">MVHDSSKADFSLADGHDYMLESSHAAACRLNLQFYLWKQALHFNIHPSIPIQKSAVVADVATGTAIWLLDVAREHPTAQLDGFDNDISQAPHPKWLPPNVNVRHWDIFEEVPEDMIAKYDFVHVRLLVLVIKESNPRQVISNLLKMLKPGGYLQWDELDCANMHVKKVEPSLDSPALEQLRQMCWADGRHDWTIQLPHFLTEGRFLDAKLERFGDPTELIRAFNEQHLFTMEVFAVALVKAGKQDAAAAFYKVIGDSYRESITGAALCIPRVVCVAQKSLA</sequence>
<dbReference type="Proteomes" id="UP000566819">
    <property type="component" value="Unassembled WGS sequence"/>
</dbReference>
<dbReference type="CDD" id="cd02440">
    <property type="entry name" value="AdoMet_MTases"/>
    <property type="match status" value="1"/>
</dbReference>
<evidence type="ECO:0000313" key="1">
    <source>
        <dbReference type="EMBL" id="KAF4625371.1"/>
    </source>
</evidence>
<dbReference type="Gene3D" id="3.40.50.150">
    <property type="entry name" value="Vaccinia Virus protein VP39"/>
    <property type="match status" value="1"/>
</dbReference>
<evidence type="ECO:0008006" key="3">
    <source>
        <dbReference type="Google" id="ProtNLM"/>
    </source>
</evidence>
<name>A0A8H4RB53_9HELO</name>
<comment type="caution">
    <text evidence="1">The sequence shown here is derived from an EMBL/GenBank/DDBJ whole genome shotgun (WGS) entry which is preliminary data.</text>
</comment>
<dbReference type="InterPro" id="IPR029063">
    <property type="entry name" value="SAM-dependent_MTases_sf"/>
</dbReference>
<dbReference type="EMBL" id="JAAMPI010001397">
    <property type="protein sequence ID" value="KAF4625371.1"/>
    <property type="molecule type" value="Genomic_DNA"/>
</dbReference>
<accession>A0A8H4RB53</accession>
<evidence type="ECO:0000313" key="2">
    <source>
        <dbReference type="Proteomes" id="UP000566819"/>
    </source>
</evidence>
<proteinExistence type="predicted"/>